<keyword evidence="2" id="KW-0472">Membrane</keyword>
<evidence type="ECO:0000313" key="4">
    <source>
        <dbReference type="Proteomes" id="UP001285441"/>
    </source>
</evidence>
<organism evidence="3 4">
    <name type="scientific">Podospora didyma</name>
    <dbReference type="NCBI Taxonomy" id="330526"/>
    <lineage>
        <taxon>Eukaryota</taxon>
        <taxon>Fungi</taxon>
        <taxon>Dikarya</taxon>
        <taxon>Ascomycota</taxon>
        <taxon>Pezizomycotina</taxon>
        <taxon>Sordariomycetes</taxon>
        <taxon>Sordariomycetidae</taxon>
        <taxon>Sordariales</taxon>
        <taxon>Podosporaceae</taxon>
        <taxon>Podospora</taxon>
    </lineage>
</organism>
<dbReference type="GO" id="GO:1901135">
    <property type="term" value="P:carbohydrate derivative metabolic process"/>
    <property type="evidence" value="ECO:0007669"/>
    <property type="project" value="UniProtKB-ARBA"/>
</dbReference>
<keyword evidence="4" id="KW-1185">Reference proteome</keyword>
<reference evidence="3" key="1">
    <citation type="journal article" date="2023" name="Mol. Phylogenet. Evol.">
        <title>Genome-scale phylogeny and comparative genomics of the fungal order Sordariales.</title>
        <authorList>
            <person name="Hensen N."/>
            <person name="Bonometti L."/>
            <person name="Westerberg I."/>
            <person name="Brannstrom I.O."/>
            <person name="Guillou S."/>
            <person name="Cros-Aarteil S."/>
            <person name="Calhoun S."/>
            <person name="Haridas S."/>
            <person name="Kuo A."/>
            <person name="Mondo S."/>
            <person name="Pangilinan J."/>
            <person name="Riley R."/>
            <person name="LaButti K."/>
            <person name="Andreopoulos B."/>
            <person name="Lipzen A."/>
            <person name="Chen C."/>
            <person name="Yan M."/>
            <person name="Daum C."/>
            <person name="Ng V."/>
            <person name="Clum A."/>
            <person name="Steindorff A."/>
            <person name="Ohm R.A."/>
            <person name="Martin F."/>
            <person name="Silar P."/>
            <person name="Natvig D.O."/>
            <person name="Lalanne C."/>
            <person name="Gautier V."/>
            <person name="Ament-Velasquez S.L."/>
            <person name="Kruys A."/>
            <person name="Hutchinson M.I."/>
            <person name="Powell A.J."/>
            <person name="Barry K."/>
            <person name="Miller A.N."/>
            <person name="Grigoriev I.V."/>
            <person name="Debuchy R."/>
            <person name="Gladieux P."/>
            <person name="Hiltunen Thoren M."/>
            <person name="Johannesson H."/>
        </authorList>
    </citation>
    <scope>NUCLEOTIDE SEQUENCE</scope>
    <source>
        <strain evidence="3">CBS 232.78</strain>
    </source>
</reference>
<dbReference type="EMBL" id="JAULSW010000003">
    <property type="protein sequence ID" value="KAK3387209.1"/>
    <property type="molecule type" value="Genomic_DNA"/>
</dbReference>
<proteinExistence type="inferred from homology"/>
<reference evidence="3" key="2">
    <citation type="submission" date="2023-06" db="EMBL/GenBank/DDBJ databases">
        <authorList>
            <consortium name="Lawrence Berkeley National Laboratory"/>
            <person name="Haridas S."/>
            <person name="Hensen N."/>
            <person name="Bonometti L."/>
            <person name="Westerberg I."/>
            <person name="Brannstrom I.O."/>
            <person name="Guillou S."/>
            <person name="Cros-Aarteil S."/>
            <person name="Calhoun S."/>
            <person name="Kuo A."/>
            <person name="Mondo S."/>
            <person name="Pangilinan J."/>
            <person name="Riley R."/>
            <person name="LaButti K."/>
            <person name="Andreopoulos B."/>
            <person name="Lipzen A."/>
            <person name="Chen C."/>
            <person name="Yanf M."/>
            <person name="Daum C."/>
            <person name="Ng V."/>
            <person name="Clum A."/>
            <person name="Steindorff A."/>
            <person name="Ohm R."/>
            <person name="Martin F."/>
            <person name="Silar P."/>
            <person name="Natvig D."/>
            <person name="Lalanne C."/>
            <person name="Gautier V."/>
            <person name="Ament-velasquez S.L."/>
            <person name="Kruys A."/>
            <person name="Hutchinson M.I."/>
            <person name="Powell A.J."/>
            <person name="Barry K."/>
            <person name="Miller A.N."/>
            <person name="Grigoriev I.V."/>
            <person name="Debuchy R."/>
            <person name="Gladieux P."/>
            <person name="Thoren M.H."/>
            <person name="Johannesson H."/>
        </authorList>
    </citation>
    <scope>NUCLEOTIDE SEQUENCE</scope>
    <source>
        <strain evidence="3">CBS 232.78</strain>
    </source>
</reference>
<keyword evidence="2" id="KW-1133">Transmembrane helix</keyword>
<dbReference type="InterPro" id="IPR029044">
    <property type="entry name" value="Nucleotide-diphossugar_trans"/>
</dbReference>
<gene>
    <name evidence="3" type="ORF">B0H63DRAFT_152788</name>
</gene>
<name>A0AAE0NTH2_9PEZI</name>
<feature type="transmembrane region" description="Helical" evidence="2">
    <location>
        <begin position="20"/>
        <end position="39"/>
    </location>
</feature>
<dbReference type="Proteomes" id="UP001285441">
    <property type="component" value="Unassembled WGS sequence"/>
</dbReference>
<comment type="similarity">
    <text evidence="1">Belongs to the glycosyltransferase 32 family.</text>
</comment>
<dbReference type="AlphaFoldDB" id="A0AAE0NTH2"/>
<dbReference type="InterPro" id="IPR007577">
    <property type="entry name" value="GlycoTrfase_DXD_sugar-bd_CS"/>
</dbReference>
<evidence type="ECO:0000256" key="1">
    <source>
        <dbReference type="ARBA" id="ARBA00009003"/>
    </source>
</evidence>
<protein>
    <submittedName>
        <fullName evidence="3">Uncharacterized protein</fullName>
    </submittedName>
</protein>
<sequence length="495" mass="55502">MSTASMSRQRAFTTLDPRRWPKIALFFAIAVPATLIFFYSHPYSYASFPASTIPGDAKSPPASDPSNLLIPSTDCPKTECPKTECPSIESLKTEFLKTECPTTECATIEAPKQECPKQECPSCLDRDSPLLRLQVFPMSNISADTVCDAEPSVDHHQKKTNHTATTDEIPNYVHYVWILKDPAVFKLNFKVFISVYAAYLHLKPERIYFHTDASPGLFEQAKVSGDEWTKRILSLPGITFNRITVPTHAANGVELTFLEHKSDFIRIEALRDFGGLYLDVDAIPLRDLRPLRRTGFANVLGGAVALSIENTGYINNGVLMAKPHSMLMNIWLAGAHRFHDGQWATSSILLLTDIAYRLSAVPSEVLVLHERAFAPTSWEYDDLKRFWLPNPDTPAAPSGPLPDEGGPREMSATCADAMAYLHERDRADDHEKWEMDFSATYVLHAFDNGVNELKGWDHEITLPYILARQSNYARAVYPIIWHAVEHGTIPQTELP</sequence>
<dbReference type="Pfam" id="PF04488">
    <property type="entry name" value="Gly_transf_sug"/>
    <property type="match status" value="1"/>
</dbReference>
<dbReference type="Gene3D" id="3.90.550.20">
    <property type="match status" value="1"/>
</dbReference>
<accession>A0AAE0NTH2</accession>
<keyword evidence="2" id="KW-0812">Transmembrane</keyword>
<evidence type="ECO:0000256" key="2">
    <source>
        <dbReference type="SAM" id="Phobius"/>
    </source>
</evidence>
<dbReference type="PANTHER" id="PTHR46830">
    <property type="entry name" value="TRANSFERASE, PUTATIVE-RELATED"/>
    <property type="match status" value="1"/>
</dbReference>
<comment type="caution">
    <text evidence="3">The sequence shown here is derived from an EMBL/GenBank/DDBJ whole genome shotgun (WGS) entry which is preliminary data.</text>
</comment>
<dbReference type="PANTHER" id="PTHR46830:SF2">
    <property type="entry name" value="ALPHA-1,4-N-ACETYLGLUCOSAMINYLTRANSFERASE"/>
    <property type="match status" value="1"/>
</dbReference>
<evidence type="ECO:0000313" key="3">
    <source>
        <dbReference type="EMBL" id="KAK3387209.1"/>
    </source>
</evidence>
<dbReference type="SUPFAM" id="SSF53448">
    <property type="entry name" value="Nucleotide-diphospho-sugar transferases"/>
    <property type="match status" value="1"/>
</dbReference>